<proteinExistence type="predicted"/>
<reference evidence="1 2" key="1">
    <citation type="journal article" date="2022" name="Nat. Microbiol.">
        <title>The microbiome of a bacterivorous marine choanoflagellate contains a resource-demanding obligate bacterial associate.</title>
        <authorList>
            <person name="Needham D.M."/>
            <person name="Poirier C."/>
            <person name="Bachy C."/>
            <person name="George E.E."/>
            <person name="Wilken S."/>
            <person name="Yung C.C.M."/>
            <person name="Limardo A.J."/>
            <person name="Morando M."/>
            <person name="Sudek L."/>
            <person name="Malmstrom R.R."/>
            <person name="Keeling P.J."/>
            <person name="Santoro A.E."/>
            <person name="Worden A.Z."/>
        </authorList>
    </citation>
    <scope>NUCLEOTIDE SEQUENCE [LARGE SCALE GENOMIC DNA]</scope>
    <source>
        <strain evidence="1 2">Comchoano-2</strain>
    </source>
</reference>
<gene>
    <name evidence="1" type="ORF">MKS91_04020</name>
</gene>
<name>A0ABT1L8B3_9GAMM</name>
<dbReference type="EMBL" id="JAKUDN010000002">
    <property type="protein sequence ID" value="MCP8352453.1"/>
    <property type="molecule type" value="Genomic_DNA"/>
</dbReference>
<keyword evidence="2" id="KW-1185">Reference proteome</keyword>
<comment type="caution">
    <text evidence="1">The sequence shown here is derived from an EMBL/GenBank/DDBJ whole genome shotgun (WGS) entry which is preliminary data.</text>
</comment>
<dbReference type="InterPro" id="IPR036047">
    <property type="entry name" value="F-box-like_dom_sf"/>
</dbReference>
<dbReference type="RefSeq" id="WP_258569558.1">
    <property type="nucleotide sequence ID" value="NZ_JAKUDN010000002.1"/>
</dbReference>
<sequence length="197" mass="22357">MHERALEALPSVVVGGDFIGLAPDQTAKFNTLQGLSQEMLLKVMSYLTIPELMPLALTSRYMNKQLVMNAGRIVGHMLPLNTQLHHLIFSHPMLYFLLDSHRKNQILERALAFKTDKFKRWVLEKSNTGQALFTVKDVMAFHMLNVSQASEVIKAIAEKKYAFEQWQQLSPVTKEVVIQSLITPGMVVYHPQAGLRL</sequence>
<organism evidence="1 2">
    <name type="scientific">Candidatus Synchoanobacter obligatus</name>
    <dbReference type="NCBI Taxonomy" id="2919597"/>
    <lineage>
        <taxon>Bacteria</taxon>
        <taxon>Pseudomonadati</taxon>
        <taxon>Pseudomonadota</taxon>
        <taxon>Gammaproteobacteria</taxon>
        <taxon>Candidatus Comchoanobacterales</taxon>
        <taxon>Candidatus Comchoanobacteraceae</taxon>
        <taxon>Candidatus Synchoanobacter</taxon>
    </lineage>
</organism>
<dbReference type="Proteomes" id="UP001320768">
    <property type="component" value="Unassembled WGS sequence"/>
</dbReference>
<dbReference type="SUPFAM" id="SSF81383">
    <property type="entry name" value="F-box domain"/>
    <property type="match status" value="1"/>
</dbReference>
<evidence type="ECO:0000313" key="1">
    <source>
        <dbReference type="EMBL" id="MCP8352453.1"/>
    </source>
</evidence>
<protein>
    <submittedName>
        <fullName evidence="1">F-box protein</fullName>
    </submittedName>
</protein>
<accession>A0ABT1L8B3</accession>
<evidence type="ECO:0000313" key="2">
    <source>
        <dbReference type="Proteomes" id="UP001320768"/>
    </source>
</evidence>